<dbReference type="Pfam" id="PF00083">
    <property type="entry name" value="Sugar_tr"/>
    <property type="match status" value="1"/>
</dbReference>
<evidence type="ECO:0000313" key="7">
    <source>
        <dbReference type="Proteomes" id="UP001470230"/>
    </source>
</evidence>
<dbReference type="InterPro" id="IPR005828">
    <property type="entry name" value="MFS_sugar_transport-like"/>
</dbReference>
<name>A0ABR2GP66_9EUKA</name>
<comment type="caution">
    <text evidence="6">The sequence shown here is derived from an EMBL/GenBank/DDBJ whole genome shotgun (WGS) entry which is preliminary data.</text>
</comment>
<feature type="transmembrane region" description="Helical" evidence="5">
    <location>
        <begin position="79"/>
        <end position="98"/>
    </location>
</feature>
<reference evidence="6 7" key="1">
    <citation type="submission" date="2024-04" db="EMBL/GenBank/DDBJ databases">
        <title>Tritrichomonas musculus Genome.</title>
        <authorList>
            <person name="Alves-Ferreira E."/>
            <person name="Grigg M."/>
            <person name="Lorenzi H."/>
            <person name="Galac M."/>
        </authorList>
    </citation>
    <scope>NUCLEOTIDE SEQUENCE [LARGE SCALE GENOMIC DNA]</scope>
    <source>
        <strain evidence="6 7">EAF2021</strain>
    </source>
</reference>
<feature type="transmembrane region" description="Helical" evidence="5">
    <location>
        <begin position="7"/>
        <end position="24"/>
    </location>
</feature>
<keyword evidence="4 5" id="KW-0472">Membrane</keyword>
<protein>
    <submittedName>
        <fullName evidence="6">Glucose import</fullName>
    </submittedName>
</protein>
<dbReference type="InterPro" id="IPR036259">
    <property type="entry name" value="MFS_trans_sf"/>
</dbReference>
<feature type="transmembrane region" description="Helical" evidence="5">
    <location>
        <begin position="297"/>
        <end position="316"/>
    </location>
</feature>
<sequence length="401" mass="45815">MSLDLESIYILILLCIPLQFNLLTDSLDLIVDDMKSNWVEKTDLTYYERYFSKKVTMFAGLISSISFIFIFYKILRMKLIISITFLLSGITWLFYFAMNENRTYLLYVIRSLQGIYLGCFQITTIPYILNFAVNSKKCFCGSLIQFSMFVGLFLMNLLFVYFSWNVVIIIFFVLSLAFSGLIWLVPEIYILPKSFTKEYVNKRENIRLLIIMLLTMLLQQMSGIGTLLQQLSDILSGIGLDLDNNLQACLFNFVGAIAVINSAFMSDVLSSKYMWVISSIGLCIGLAIYAATLKSNFANWIRSLAVFFYFLFYGLGQGPIPWYLCGTMMPEGVRLESTGINLAWNMFLSTLMDVLLSKFDEAFGQFGSILFSSVSCFVAVFFGFFVIPSENQEDIDNINIL</sequence>
<dbReference type="Proteomes" id="UP001470230">
    <property type="component" value="Unassembled WGS sequence"/>
</dbReference>
<dbReference type="PANTHER" id="PTHR48021:SF1">
    <property type="entry name" value="GH07001P-RELATED"/>
    <property type="match status" value="1"/>
</dbReference>
<comment type="subcellular location">
    <subcellularLocation>
        <location evidence="1">Membrane</location>
    </subcellularLocation>
</comment>
<feature type="transmembrane region" description="Helical" evidence="5">
    <location>
        <begin position="166"/>
        <end position="185"/>
    </location>
</feature>
<feature type="transmembrane region" description="Helical" evidence="5">
    <location>
        <begin position="55"/>
        <end position="72"/>
    </location>
</feature>
<feature type="transmembrane region" description="Helical" evidence="5">
    <location>
        <begin position="273"/>
        <end position="291"/>
    </location>
</feature>
<keyword evidence="7" id="KW-1185">Reference proteome</keyword>
<evidence type="ECO:0000256" key="5">
    <source>
        <dbReference type="SAM" id="Phobius"/>
    </source>
</evidence>
<proteinExistence type="predicted"/>
<feature type="transmembrane region" description="Helical" evidence="5">
    <location>
        <begin position="206"/>
        <end position="225"/>
    </location>
</feature>
<dbReference type="InterPro" id="IPR050549">
    <property type="entry name" value="MFS_Trehalose_Transporter"/>
</dbReference>
<evidence type="ECO:0000313" key="6">
    <source>
        <dbReference type="EMBL" id="KAK8835689.1"/>
    </source>
</evidence>
<evidence type="ECO:0000256" key="2">
    <source>
        <dbReference type="ARBA" id="ARBA00022692"/>
    </source>
</evidence>
<accession>A0ABR2GP66</accession>
<organism evidence="6 7">
    <name type="scientific">Tritrichomonas musculus</name>
    <dbReference type="NCBI Taxonomy" id="1915356"/>
    <lineage>
        <taxon>Eukaryota</taxon>
        <taxon>Metamonada</taxon>
        <taxon>Parabasalia</taxon>
        <taxon>Tritrichomonadida</taxon>
        <taxon>Tritrichomonadidae</taxon>
        <taxon>Tritrichomonas</taxon>
    </lineage>
</organism>
<dbReference type="PANTHER" id="PTHR48021">
    <property type="match status" value="1"/>
</dbReference>
<feature type="transmembrane region" description="Helical" evidence="5">
    <location>
        <begin position="362"/>
        <end position="387"/>
    </location>
</feature>
<feature type="transmembrane region" description="Helical" evidence="5">
    <location>
        <begin position="141"/>
        <end position="160"/>
    </location>
</feature>
<evidence type="ECO:0000256" key="3">
    <source>
        <dbReference type="ARBA" id="ARBA00022989"/>
    </source>
</evidence>
<gene>
    <name evidence="6" type="ORF">M9Y10_042286</name>
</gene>
<evidence type="ECO:0000256" key="1">
    <source>
        <dbReference type="ARBA" id="ARBA00004370"/>
    </source>
</evidence>
<keyword evidence="3 5" id="KW-1133">Transmembrane helix</keyword>
<dbReference type="Gene3D" id="1.20.1250.20">
    <property type="entry name" value="MFS general substrate transporter like domains"/>
    <property type="match status" value="2"/>
</dbReference>
<dbReference type="EMBL" id="JAPFFF010000076">
    <property type="protein sequence ID" value="KAK8835689.1"/>
    <property type="molecule type" value="Genomic_DNA"/>
</dbReference>
<keyword evidence="2 5" id="KW-0812">Transmembrane</keyword>
<evidence type="ECO:0000256" key="4">
    <source>
        <dbReference type="ARBA" id="ARBA00023136"/>
    </source>
</evidence>
<feature type="transmembrane region" description="Helical" evidence="5">
    <location>
        <begin position="104"/>
        <end position="129"/>
    </location>
</feature>
<dbReference type="SUPFAM" id="SSF103473">
    <property type="entry name" value="MFS general substrate transporter"/>
    <property type="match status" value="1"/>
</dbReference>